<comment type="caution">
    <text evidence="1">The sequence shown here is derived from an EMBL/GenBank/DDBJ whole genome shotgun (WGS) entry which is preliminary data.</text>
</comment>
<reference evidence="1" key="1">
    <citation type="submission" date="2022-11" db="EMBL/GenBank/DDBJ databases">
        <authorList>
            <person name="Petersen C."/>
        </authorList>
    </citation>
    <scope>NUCLEOTIDE SEQUENCE</scope>
    <source>
        <strain evidence="1">IBT 29864</strain>
    </source>
</reference>
<dbReference type="RefSeq" id="XP_056551921.1">
    <property type="nucleotide sequence ID" value="XM_056702921.1"/>
</dbReference>
<organism evidence="1 2">
    <name type="scientific">Penicillium cataractarum</name>
    <dbReference type="NCBI Taxonomy" id="2100454"/>
    <lineage>
        <taxon>Eukaryota</taxon>
        <taxon>Fungi</taxon>
        <taxon>Dikarya</taxon>
        <taxon>Ascomycota</taxon>
        <taxon>Pezizomycotina</taxon>
        <taxon>Eurotiomycetes</taxon>
        <taxon>Eurotiomycetidae</taxon>
        <taxon>Eurotiales</taxon>
        <taxon>Aspergillaceae</taxon>
        <taxon>Penicillium</taxon>
    </lineage>
</organism>
<evidence type="ECO:0000313" key="1">
    <source>
        <dbReference type="EMBL" id="KAJ5364295.1"/>
    </source>
</evidence>
<dbReference type="AlphaFoldDB" id="A0A9W9RQ21"/>
<dbReference type="OrthoDB" id="4367324at2759"/>
<gene>
    <name evidence="1" type="ORF">N7496_010008</name>
</gene>
<dbReference type="Proteomes" id="UP001147782">
    <property type="component" value="Unassembled WGS sequence"/>
</dbReference>
<accession>A0A9W9RQ21</accession>
<name>A0A9W9RQ21_9EURO</name>
<proteinExistence type="predicted"/>
<protein>
    <submittedName>
        <fullName evidence="1">Uncharacterized protein</fullName>
    </submittedName>
</protein>
<reference evidence="1" key="2">
    <citation type="journal article" date="2023" name="IMA Fungus">
        <title>Comparative genomic study of the Penicillium genus elucidates a diverse pangenome and 15 lateral gene transfer events.</title>
        <authorList>
            <person name="Petersen C."/>
            <person name="Sorensen T."/>
            <person name="Nielsen M.R."/>
            <person name="Sondergaard T.E."/>
            <person name="Sorensen J.L."/>
            <person name="Fitzpatrick D.A."/>
            <person name="Frisvad J.C."/>
            <person name="Nielsen K.L."/>
        </authorList>
    </citation>
    <scope>NUCLEOTIDE SEQUENCE</scope>
    <source>
        <strain evidence="1">IBT 29864</strain>
    </source>
</reference>
<dbReference type="EMBL" id="JAPZBS010000008">
    <property type="protein sequence ID" value="KAJ5364295.1"/>
    <property type="molecule type" value="Genomic_DNA"/>
</dbReference>
<sequence>MASQRRSNTAEETVSLFTHLQCEPPTLRINQNWCPPGKNTESSKYSHVEITAITNWQDFTGPTIMSHFGNLLDKPKIVPRLPSTTPREIDSELELAYVFFETVHNLVRRGLRCGFEDLKADGLLDNQRTPVYLGGCGNLKSNTKGLPDLLFWSEKTKNYRRCCLPETSSYLINGRPVGETAATRHARSNSTKPSPRSITTWSKTRLGMDSF</sequence>
<dbReference type="GeneID" id="81442100"/>
<keyword evidence="2" id="KW-1185">Reference proteome</keyword>
<evidence type="ECO:0000313" key="2">
    <source>
        <dbReference type="Proteomes" id="UP001147782"/>
    </source>
</evidence>